<dbReference type="Gene3D" id="3.40.50.720">
    <property type="entry name" value="NAD(P)-binding Rossmann-like Domain"/>
    <property type="match status" value="1"/>
</dbReference>
<dbReference type="Gene3D" id="1.10.1040.20">
    <property type="entry name" value="ProC-like, C-terminal domain"/>
    <property type="match status" value="1"/>
</dbReference>
<dbReference type="OrthoDB" id="9810755at2"/>
<name>A0A4R0NE75_9SPHI</name>
<dbReference type="InterPro" id="IPR008927">
    <property type="entry name" value="6-PGluconate_DH-like_C_sf"/>
</dbReference>
<dbReference type="InterPro" id="IPR028939">
    <property type="entry name" value="P5C_Rdtase_cat_N"/>
</dbReference>
<reference evidence="3 4" key="1">
    <citation type="submission" date="2019-02" db="EMBL/GenBank/DDBJ databases">
        <title>Pedobacter sp. RP-3-8 sp. nov., isolated from Arctic soil.</title>
        <authorList>
            <person name="Dahal R.H."/>
        </authorList>
    </citation>
    <scope>NUCLEOTIDE SEQUENCE [LARGE SCALE GENOMIC DNA]</scope>
    <source>
        <strain evidence="3 4">RP-3-8</strain>
    </source>
</reference>
<evidence type="ECO:0000259" key="2">
    <source>
        <dbReference type="Pfam" id="PF10728"/>
    </source>
</evidence>
<dbReference type="InterPro" id="IPR018931">
    <property type="entry name" value="DUF2520"/>
</dbReference>
<dbReference type="PANTHER" id="PTHR40459:SF1">
    <property type="entry name" value="CONSERVED HYPOTHETICAL ALANINE AND LEUCINE RICH PROTEIN"/>
    <property type="match status" value="1"/>
</dbReference>
<evidence type="ECO:0000259" key="1">
    <source>
        <dbReference type="Pfam" id="PF03807"/>
    </source>
</evidence>
<keyword evidence="4" id="KW-1185">Reference proteome</keyword>
<dbReference type="Proteomes" id="UP000291117">
    <property type="component" value="Unassembled WGS sequence"/>
</dbReference>
<dbReference type="EMBL" id="SJSM01000002">
    <property type="protein sequence ID" value="TCC98739.1"/>
    <property type="molecule type" value="Genomic_DNA"/>
</dbReference>
<dbReference type="Pfam" id="PF10728">
    <property type="entry name" value="DUF2520"/>
    <property type="match status" value="1"/>
</dbReference>
<dbReference type="Pfam" id="PF03807">
    <property type="entry name" value="F420_oxidored"/>
    <property type="match status" value="1"/>
</dbReference>
<dbReference type="SUPFAM" id="SSF51735">
    <property type="entry name" value="NAD(P)-binding Rossmann-fold domains"/>
    <property type="match status" value="1"/>
</dbReference>
<feature type="domain" description="Pyrroline-5-carboxylate reductase catalytic N-terminal" evidence="1">
    <location>
        <begin position="2"/>
        <end position="80"/>
    </location>
</feature>
<dbReference type="PANTHER" id="PTHR40459">
    <property type="entry name" value="CONSERVED HYPOTHETICAL ALANINE AND LEUCINE RICH PROTEIN"/>
    <property type="match status" value="1"/>
</dbReference>
<dbReference type="RefSeq" id="WP_131607722.1">
    <property type="nucleotide sequence ID" value="NZ_SJSM01000002.1"/>
</dbReference>
<dbReference type="AlphaFoldDB" id="A0A4R0NE75"/>
<dbReference type="InterPro" id="IPR037108">
    <property type="entry name" value="TM1727-like_C_sf"/>
</dbReference>
<feature type="domain" description="DUF2520" evidence="2">
    <location>
        <begin position="123"/>
        <end position="247"/>
    </location>
</feature>
<dbReference type="SUPFAM" id="SSF48179">
    <property type="entry name" value="6-phosphogluconate dehydrogenase C-terminal domain-like"/>
    <property type="match status" value="1"/>
</dbReference>
<organism evidence="3 4">
    <name type="scientific">Pedobacter hiemivivus</name>
    <dbReference type="NCBI Taxonomy" id="2530454"/>
    <lineage>
        <taxon>Bacteria</taxon>
        <taxon>Pseudomonadati</taxon>
        <taxon>Bacteroidota</taxon>
        <taxon>Sphingobacteriia</taxon>
        <taxon>Sphingobacteriales</taxon>
        <taxon>Sphingobacteriaceae</taxon>
        <taxon>Pedobacter</taxon>
    </lineage>
</organism>
<evidence type="ECO:0000313" key="4">
    <source>
        <dbReference type="Proteomes" id="UP000291117"/>
    </source>
</evidence>
<gene>
    <name evidence="3" type="ORF">EZ444_05540</name>
</gene>
<sequence length="252" mass="28224">MKIVCIGSGNVATHMAKAFEENGADIVQVWSRELVNAQALANEIGAQAISDLKLVDKYADLYLIAVKDDAIAKVAKELKEINGIVVHTSGATDMEVLAGFKNYGVFYPLQTFSKQQPIDFIHVPLCLEANTEENMSALQLMAMKLTPLIYEVETKKREVLHVAGVFANNFVNHLYQLSHQILKKNDLDFELLRPLIMETAVKVQDALPEDVQTGPAVRNDKKTILKHEELLKRTPHLQEIYKNLSNSIKKSK</sequence>
<accession>A0A4R0NE75</accession>
<proteinExistence type="predicted"/>
<comment type="caution">
    <text evidence="3">The sequence shown here is derived from an EMBL/GenBank/DDBJ whole genome shotgun (WGS) entry which is preliminary data.</text>
</comment>
<protein>
    <submittedName>
        <fullName evidence="3">DUF2520 domain-containing protein</fullName>
    </submittedName>
</protein>
<evidence type="ECO:0000313" key="3">
    <source>
        <dbReference type="EMBL" id="TCC98739.1"/>
    </source>
</evidence>
<dbReference type="InterPro" id="IPR036291">
    <property type="entry name" value="NAD(P)-bd_dom_sf"/>
</dbReference>